<proteinExistence type="predicted"/>
<sequence>MIRRLVPLFALVFVFVLAWTVLSSDPAPLGPLNSPLVMPVKYVTDPDETLVMTDTAQSGSVVTYTLVLSGTHQDVSVVVTDVVGSNGTVLAGTSASTSGSPPVIAGNVVTWTGVVSANAMVTLSFQVQLTRTVATTALINFFYGNNLTGASNVVTTTIEPYRAHLPLVRRQTSHKVYFPLIRTL</sequence>
<gene>
    <name evidence="1" type="ORF">CUN48_04650</name>
</gene>
<dbReference type="EMBL" id="PGTN01000020">
    <property type="protein sequence ID" value="PJF48248.1"/>
    <property type="molecule type" value="Genomic_DNA"/>
</dbReference>
<comment type="caution">
    <text evidence="1">The sequence shown here is derived from an EMBL/GenBank/DDBJ whole genome shotgun (WGS) entry which is preliminary data.</text>
</comment>
<dbReference type="AlphaFoldDB" id="A0A2M8QER0"/>
<dbReference type="Proteomes" id="UP000230790">
    <property type="component" value="Unassembled WGS sequence"/>
</dbReference>
<evidence type="ECO:0000313" key="2">
    <source>
        <dbReference type="Proteomes" id="UP000230790"/>
    </source>
</evidence>
<evidence type="ECO:0000313" key="1">
    <source>
        <dbReference type="EMBL" id="PJF48248.1"/>
    </source>
</evidence>
<evidence type="ECO:0008006" key="3">
    <source>
        <dbReference type="Google" id="ProtNLM"/>
    </source>
</evidence>
<accession>A0A2M8QER0</accession>
<protein>
    <recommendedName>
        <fullName evidence="3">DUF11 domain-containing protein</fullName>
    </recommendedName>
</protein>
<name>A0A2M8QER0_9CHLR</name>
<reference evidence="1 2" key="1">
    <citation type="submission" date="2017-11" db="EMBL/GenBank/DDBJ databases">
        <title>Evolution of Phototrophy in the Chloroflexi Phylum Driven by Horizontal Gene Transfer.</title>
        <authorList>
            <person name="Ward L.M."/>
            <person name="Hemp J."/>
            <person name="Shih P.M."/>
            <person name="Mcglynn S.E."/>
            <person name="Fischer W."/>
        </authorList>
    </citation>
    <scope>NUCLEOTIDE SEQUENCE [LARGE SCALE GENOMIC DNA]</scope>
    <source>
        <strain evidence="1">JP3_7</strain>
    </source>
</reference>
<organism evidence="1 2">
    <name type="scientific">Candidatus Thermofonsia Clade 3 bacterium</name>
    <dbReference type="NCBI Taxonomy" id="2364212"/>
    <lineage>
        <taxon>Bacteria</taxon>
        <taxon>Bacillati</taxon>
        <taxon>Chloroflexota</taxon>
        <taxon>Candidatus Thermofontia</taxon>
        <taxon>Candidatus Thermofonsia Clade 3</taxon>
    </lineage>
</organism>